<dbReference type="HOGENOM" id="CLU_086034_3_2_2"/>
<keyword evidence="6" id="KW-0811">Translocation</keyword>
<evidence type="ECO:0000256" key="8">
    <source>
        <dbReference type="SAM" id="Phobius"/>
    </source>
</evidence>
<gene>
    <name evidence="9" type="ORF">MA03_01520</name>
</gene>
<keyword evidence="3 8" id="KW-0812">Transmembrane</keyword>
<keyword evidence="10" id="KW-1185">Reference proteome</keyword>
<dbReference type="PATRIC" id="fig|1550241.5.peg.310"/>
<evidence type="ECO:0000256" key="2">
    <source>
        <dbReference type="ARBA" id="ARBA00022448"/>
    </source>
</evidence>
<evidence type="ECO:0000256" key="6">
    <source>
        <dbReference type="ARBA" id="ARBA00023010"/>
    </source>
</evidence>
<dbReference type="EMBL" id="CP009961">
    <property type="protein sequence ID" value="AKG38224.1"/>
    <property type="molecule type" value="Genomic_DNA"/>
</dbReference>
<accession>A0A0F7FGC5</accession>
<keyword evidence="2" id="KW-0813">Transport</keyword>
<evidence type="ECO:0000256" key="4">
    <source>
        <dbReference type="ARBA" id="ARBA00022927"/>
    </source>
</evidence>
<evidence type="ECO:0000256" key="3">
    <source>
        <dbReference type="ARBA" id="ARBA00022692"/>
    </source>
</evidence>
<evidence type="ECO:0000256" key="7">
    <source>
        <dbReference type="ARBA" id="ARBA00023136"/>
    </source>
</evidence>
<evidence type="ECO:0000313" key="9">
    <source>
        <dbReference type="EMBL" id="AKG38224.1"/>
    </source>
</evidence>
<dbReference type="Gene3D" id="1.20.5.3310">
    <property type="match status" value="1"/>
</dbReference>
<name>A0A0F7FGC5_9CREN</name>
<comment type="subcellular location">
    <subcellularLocation>
        <location evidence="1">Membrane</location>
        <topology evidence="1">Single-pass membrane protein</topology>
    </subcellularLocation>
</comment>
<dbReference type="KEGG" id="thf:MA03_01520"/>
<evidence type="ECO:0000313" key="10">
    <source>
        <dbReference type="Proteomes" id="UP000067434"/>
    </source>
</evidence>
<keyword evidence="5 8" id="KW-1133">Transmembrane helix</keyword>
<protein>
    <recommendedName>
        <fullName evidence="11">Sec-independent protein translocase protein TatA</fullName>
    </recommendedName>
</protein>
<keyword evidence="7 8" id="KW-0472">Membrane</keyword>
<dbReference type="Pfam" id="PF02416">
    <property type="entry name" value="TatA_B_E"/>
    <property type="match status" value="1"/>
</dbReference>
<proteinExistence type="predicted"/>
<dbReference type="GO" id="GO:0015031">
    <property type="term" value="P:protein transport"/>
    <property type="evidence" value="ECO:0007669"/>
    <property type="project" value="UniProtKB-KW"/>
</dbReference>
<dbReference type="Proteomes" id="UP000067434">
    <property type="component" value="Chromosome"/>
</dbReference>
<dbReference type="STRING" id="1550241.MA03_01520"/>
<evidence type="ECO:0000256" key="1">
    <source>
        <dbReference type="ARBA" id="ARBA00004167"/>
    </source>
</evidence>
<reference evidence="9 10" key="1">
    <citation type="journal article" date="2015" name="Stand. Genomic Sci.">
        <title>Complete genome sequence of and proposal of Thermofilum uzonense sp. nov. a novel hyperthermophilic crenarchaeon and emended description of the genus Thermofilum.</title>
        <authorList>
            <person name="Toshchakov S.V."/>
            <person name="Korzhenkov A.A."/>
            <person name="Samarov N.I."/>
            <person name="Mazunin I.O."/>
            <person name="Mozhey O.I."/>
            <person name="Shmyr I.S."/>
            <person name="Derbikova K.S."/>
            <person name="Taranov E.A."/>
            <person name="Dominova I.N."/>
            <person name="Bonch-Osmolovskaya E.A."/>
            <person name="Patrushev M.V."/>
            <person name="Podosokorskaya O.A."/>
            <person name="Kublanov I.V."/>
        </authorList>
    </citation>
    <scope>NUCLEOTIDE SEQUENCE [LARGE SCALE GENOMIC DNA]</scope>
    <source>
        <strain evidence="9 10">1807-2</strain>
    </source>
</reference>
<sequence>MHVFPLFMFLLTVGTAEVFSIGLGPTEILLLILLAIILFAPRKIPELARAIKESAAIIKEEASTETSKDESQEKSEEGLKKISEKLGVDKEEKKKRKIF</sequence>
<dbReference type="GO" id="GO:0016020">
    <property type="term" value="C:membrane"/>
    <property type="evidence" value="ECO:0007669"/>
    <property type="project" value="UniProtKB-ARBA"/>
</dbReference>
<keyword evidence="4" id="KW-0653">Protein transport</keyword>
<evidence type="ECO:0000256" key="5">
    <source>
        <dbReference type="ARBA" id="ARBA00022989"/>
    </source>
</evidence>
<evidence type="ECO:0008006" key="11">
    <source>
        <dbReference type="Google" id="ProtNLM"/>
    </source>
</evidence>
<dbReference type="AlphaFoldDB" id="A0A0F7FGC5"/>
<dbReference type="InterPro" id="IPR003369">
    <property type="entry name" value="TatA/B/E"/>
</dbReference>
<feature type="transmembrane region" description="Helical" evidence="8">
    <location>
        <begin position="28"/>
        <end position="44"/>
    </location>
</feature>
<organism evidence="9 10">
    <name type="scientific">Infirmifilum uzonense</name>
    <dbReference type="NCBI Taxonomy" id="1550241"/>
    <lineage>
        <taxon>Archaea</taxon>
        <taxon>Thermoproteota</taxon>
        <taxon>Thermoprotei</taxon>
        <taxon>Thermofilales</taxon>
        <taxon>Thermofilaceae</taxon>
        <taxon>Infirmifilum</taxon>
    </lineage>
</organism>